<evidence type="ECO:0000256" key="1">
    <source>
        <dbReference type="SAM" id="Phobius"/>
    </source>
</evidence>
<organism evidence="2 3">
    <name type="scientific">Carnegiea gigantea</name>
    <dbReference type="NCBI Taxonomy" id="171969"/>
    <lineage>
        <taxon>Eukaryota</taxon>
        <taxon>Viridiplantae</taxon>
        <taxon>Streptophyta</taxon>
        <taxon>Embryophyta</taxon>
        <taxon>Tracheophyta</taxon>
        <taxon>Spermatophyta</taxon>
        <taxon>Magnoliopsida</taxon>
        <taxon>eudicotyledons</taxon>
        <taxon>Gunneridae</taxon>
        <taxon>Pentapetalae</taxon>
        <taxon>Caryophyllales</taxon>
        <taxon>Cactineae</taxon>
        <taxon>Cactaceae</taxon>
        <taxon>Cactoideae</taxon>
        <taxon>Echinocereeae</taxon>
        <taxon>Carnegiea</taxon>
    </lineage>
</organism>
<evidence type="ECO:0000313" key="2">
    <source>
        <dbReference type="EMBL" id="KAJ8441869.1"/>
    </source>
</evidence>
<gene>
    <name evidence="2" type="ORF">Cgig2_034128</name>
</gene>
<dbReference type="OrthoDB" id="5963193at2759"/>
<dbReference type="EMBL" id="JAKOGI010000151">
    <property type="protein sequence ID" value="KAJ8441869.1"/>
    <property type="molecule type" value="Genomic_DNA"/>
</dbReference>
<keyword evidence="1" id="KW-0812">Transmembrane</keyword>
<keyword evidence="3" id="KW-1185">Reference proteome</keyword>
<proteinExistence type="predicted"/>
<comment type="caution">
    <text evidence="2">The sequence shown here is derived from an EMBL/GenBank/DDBJ whole genome shotgun (WGS) entry which is preliminary data.</text>
</comment>
<protein>
    <submittedName>
        <fullName evidence="2">Uncharacterized protein</fullName>
    </submittedName>
</protein>
<sequence length="175" mass="19665">MELGFILFLRNAAMEEGEKMVWRLRKIGVFLHILIAGLRSHLSISRSLSHVHLSLSHAAEQTRVVYAVTIPPTRPPNGAGVTIGRSLCLVFGLISCLALSRLLASQVRRRCRYSLGLFTLTVFYLASVCGVVFLYKLYVLSSWCTLNIFFYQLDSNFASGYDAYIIIFKGIELQP</sequence>
<feature type="transmembrane region" description="Helical" evidence="1">
    <location>
        <begin position="115"/>
        <end position="135"/>
    </location>
</feature>
<evidence type="ECO:0000313" key="3">
    <source>
        <dbReference type="Proteomes" id="UP001153076"/>
    </source>
</evidence>
<keyword evidence="1" id="KW-0472">Membrane</keyword>
<feature type="transmembrane region" description="Helical" evidence="1">
    <location>
        <begin position="83"/>
        <end position="103"/>
    </location>
</feature>
<dbReference type="AlphaFoldDB" id="A0A9Q1QHD5"/>
<reference evidence="2" key="1">
    <citation type="submission" date="2022-04" db="EMBL/GenBank/DDBJ databases">
        <title>Carnegiea gigantea Genome sequencing and assembly v2.</title>
        <authorList>
            <person name="Copetti D."/>
            <person name="Sanderson M.J."/>
            <person name="Burquez A."/>
            <person name="Wojciechowski M.F."/>
        </authorList>
    </citation>
    <scope>NUCLEOTIDE SEQUENCE</scope>
    <source>
        <strain evidence="2">SGP5-SGP5p</strain>
        <tissue evidence="2">Aerial part</tissue>
    </source>
</reference>
<name>A0A9Q1QHD5_9CARY</name>
<keyword evidence="1" id="KW-1133">Transmembrane helix</keyword>
<accession>A0A9Q1QHD5</accession>
<dbReference type="Proteomes" id="UP001153076">
    <property type="component" value="Unassembled WGS sequence"/>
</dbReference>